<dbReference type="GO" id="GO:0022857">
    <property type="term" value="F:transmembrane transporter activity"/>
    <property type="evidence" value="ECO:0007669"/>
    <property type="project" value="InterPro"/>
</dbReference>
<evidence type="ECO:0000259" key="7">
    <source>
        <dbReference type="PROSITE" id="PS50850"/>
    </source>
</evidence>
<feature type="transmembrane region" description="Helical" evidence="6">
    <location>
        <begin position="225"/>
        <end position="244"/>
    </location>
</feature>
<dbReference type="InterPro" id="IPR020846">
    <property type="entry name" value="MFS_dom"/>
</dbReference>
<dbReference type="AlphaFoldDB" id="A0A2P6TC22"/>
<proteinExistence type="predicted"/>
<feature type="transmembrane region" description="Helical" evidence="6">
    <location>
        <begin position="99"/>
        <end position="119"/>
    </location>
</feature>
<dbReference type="Gene3D" id="1.20.1250.20">
    <property type="entry name" value="MFS general substrate transporter like domains"/>
    <property type="match status" value="2"/>
</dbReference>
<feature type="transmembrane region" description="Helical" evidence="6">
    <location>
        <begin position="68"/>
        <end position="87"/>
    </location>
</feature>
<keyword evidence="2 6" id="KW-0812">Transmembrane</keyword>
<organism evidence="8 9">
    <name type="scientific">Chlorella sorokiniana</name>
    <name type="common">Freshwater green alga</name>
    <dbReference type="NCBI Taxonomy" id="3076"/>
    <lineage>
        <taxon>Eukaryota</taxon>
        <taxon>Viridiplantae</taxon>
        <taxon>Chlorophyta</taxon>
        <taxon>core chlorophytes</taxon>
        <taxon>Trebouxiophyceae</taxon>
        <taxon>Chlorellales</taxon>
        <taxon>Chlorellaceae</taxon>
        <taxon>Chlorella clade</taxon>
        <taxon>Chlorella</taxon>
    </lineage>
</organism>
<feature type="transmembrane region" description="Helical" evidence="6">
    <location>
        <begin position="128"/>
        <end position="146"/>
    </location>
</feature>
<name>A0A2P6TC22_CHLSO</name>
<dbReference type="STRING" id="3076.A0A2P6TC22"/>
<reference evidence="8 9" key="1">
    <citation type="journal article" date="2018" name="Plant J.">
        <title>Genome sequences of Chlorella sorokiniana UTEX 1602 and Micractinium conductrix SAG 241.80: implications to maltose excretion by a green alga.</title>
        <authorList>
            <person name="Arriola M.B."/>
            <person name="Velmurugan N."/>
            <person name="Zhang Y."/>
            <person name="Plunkett M.H."/>
            <person name="Hondzo H."/>
            <person name="Barney B.M."/>
        </authorList>
    </citation>
    <scope>NUCLEOTIDE SEQUENCE [LARGE SCALE GENOMIC DNA]</scope>
    <source>
        <strain evidence="9">UTEX 1602</strain>
    </source>
</reference>
<gene>
    <name evidence="8" type="ORF">C2E21_9184</name>
</gene>
<dbReference type="EMBL" id="LHPG02000025">
    <property type="protein sequence ID" value="PRW20180.1"/>
    <property type="molecule type" value="Genomic_DNA"/>
</dbReference>
<feature type="domain" description="Major facilitator superfamily (MFS) profile" evidence="7">
    <location>
        <begin position="56"/>
        <end position="510"/>
    </location>
</feature>
<sequence>MIFCTVAQALSASTISGLGVVAVMCFWRLLLEASSSTSRAAMSSAALKSTEARQTEVLQRLDNAKFSWYDLFIISLVTPMLGAVYYPQDNGKLPRTSDLWLKGTALAGTLCGQLLFGVLGDAMGRKKVYLYTLLLMIFCTVAQALSASTISGLGVVAVMCFWRYCDYPLSAVITSEYATNKTRGAMIAAVFSMQGFGMLSAAATACICLAAFQSSIENNVDKLDTVWRLLIGLGAVPAALTIYLRARLPETPRYTMQVNKNVKTAEHNVNAIQSTGHAKFKDEVEDEDADRITWASFKSYLSANRRNSMVLFGTCSTWFFLDIAYYAQNLFMPNILSDLGWAPAMNINDPSSVYDRMFSMAKGQAIITLMGTFPGYFFTIAFVEKMGRVTIQYMGFIMMTVLLAIMAGCYNLLRANSHWAFVILYALTFFFANFGPNTTTFIIPAEVYPTKYRATCHGLSAACGKAGAIVGAFGFGELAYRQGTQNTLIGLCVCMFVGTLCTWFVPETKGKTLEQIWAERDGPETDGASSDSSGPQPKVSKIDSAMITSSMV</sequence>
<dbReference type="SUPFAM" id="SSF103473">
    <property type="entry name" value="MFS general substrate transporter"/>
    <property type="match status" value="1"/>
</dbReference>
<dbReference type="InterPro" id="IPR005828">
    <property type="entry name" value="MFS_sugar_transport-like"/>
</dbReference>
<evidence type="ECO:0000313" key="9">
    <source>
        <dbReference type="Proteomes" id="UP000239899"/>
    </source>
</evidence>
<comment type="subcellular location">
    <subcellularLocation>
        <location evidence="1">Membrane</location>
        <topology evidence="1">Multi-pass membrane protein</topology>
    </subcellularLocation>
</comment>
<dbReference type="Pfam" id="PF00083">
    <property type="entry name" value="Sugar_tr"/>
    <property type="match status" value="1"/>
</dbReference>
<feature type="transmembrane region" description="Helical" evidence="6">
    <location>
        <begin position="365"/>
        <end position="383"/>
    </location>
</feature>
<keyword evidence="4 6" id="KW-0472">Membrane</keyword>
<dbReference type="Proteomes" id="UP000239899">
    <property type="component" value="Unassembled WGS sequence"/>
</dbReference>
<dbReference type="PROSITE" id="PS50850">
    <property type="entry name" value="MFS"/>
    <property type="match status" value="1"/>
</dbReference>
<keyword evidence="9" id="KW-1185">Reference proteome</keyword>
<dbReference type="GO" id="GO:0016020">
    <property type="term" value="C:membrane"/>
    <property type="evidence" value="ECO:0007669"/>
    <property type="project" value="UniProtKB-SubCell"/>
</dbReference>
<evidence type="ECO:0000256" key="3">
    <source>
        <dbReference type="ARBA" id="ARBA00022989"/>
    </source>
</evidence>
<dbReference type="OrthoDB" id="433512at2759"/>
<feature type="transmembrane region" description="Helical" evidence="6">
    <location>
        <begin position="395"/>
        <end position="413"/>
    </location>
</feature>
<dbReference type="CDD" id="cd17364">
    <property type="entry name" value="MFS_PhT"/>
    <property type="match status" value="1"/>
</dbReference>
<evidence type="ECO:0000256" key="1">
    <source>
        <dbReference type="ARBA" id="ARBA00004141"/>
    </source>
</evidence>
<feature type="transmembrane region" description="Helical" evidence="6">
    <location>
        <begin position="419"/>
        <end position="443"/>
    </location>
</feature>
<evidence type="ECO:0000256" key="2">
    <source>
        <dbReference type="ARBA" id="ARBA00022692"/>
    </source>
</evidence>
<keyword evidence="3 6" id="KW-1133">Transmembrane helix</keyword>
<evidence type="ECO:0000256" key="4">
    <source>
        <dbReference type="ARBA" id="ARBA00023136"/>
    </source>
</evidence>
<protein>
    <submittedName>
        <fullName evidence="8">High affinity inorganic phosphate transporter</fullName>
    </submittedName>
</protein>
<feature type="transmembrane region" description="Helical" evidence="6">
    <location>
        <begin position="487"/>
        <end position="505"/>
    </location>
</feature>
<accession>A0A2P6TC22</accession>
<dbReference type="PANTHER" id="PTHR24064">
    <property type="entry name" value="SOLUTE CARRIER FAMILY 22 MEMBER"/>
    <property type="match status" value="1"/>
</dbReference>
<feature type="region of interest" description="Disordered" evidence="5">
    <location>
        <begin position="521"/>
        <end position="552"/>
    </location>
</feature>
<dbReference type="InterPro" id="IPR036259">
    <property type="entry name" value="MFS_trans_sf"/>
</dbReference>
<evidence type="ECO:0000256" key="6">
    <source>
        <dbReference type="SAM" id="Phobius"/>
    </source>
</evidence>
<comment type="caution">
    <text evidence="8">The sequence shown here is derived from an EMBL/GenBank/DDBJ whole genome shotgun (WGS) entry which is preliminary data.</text>
</comment>
<feature type="transmembrane region" description="Helical" evidence="6">
    <location>
        <begin position="455"/>
        <end position="475"/>
    </location>
</feature>
<evidence type="ECO:0000256" key="5">
    <source>
        <dbReference type="SAM" id="MobiDB-lite"/>
    </source>
</evidence>
<feature type="transmembrane region" description="Helical" evidence="6">
    <location>
        <begin position="185"/>
        <end position="213"/>
    </location>
</feature>
<evidence type="ECO:0000313" key="8">
    <source>
        <dbReference type="EMBL" id="PRW20180.1"/>
    </source>
</evidence>
<feature type="transmembrane region" description="Helical" evidence="6">
    <location>
        <begin position="6"/>
        <end position="30"/>
    </location>
</feature>